<accession>A0A3Q8XP58</accession>
<dbReference type="SMART" id="SM00257">
    <property type="entry name" value="LysM"/>
    <property type="match status" value="1"/>
</dbReference>
<dbReference type="CDD" id="cd00118">
    <property type="entry name" value="LysM"/>
    <property type="match status" value="1"/>
</dbReference>
<sequence>MKRRFPKSSRRVQADLCTRCDGQFMGVTMRRLSILIAASLFCFSPVSQAVLAPPALAQGRFIEREVVRYSVRPGDTMSSIARSAGIPLSELQFLNRGVDPRFLRVGQTIYLPADAPVAQLSLTLDQSRGRIDDDVALRGSGFEPGSRVQIMAGDSPYRLQVIGNARADRRGGVNIAVGLPNWARPGQQIFFGLQSRNSRARAVADAYQVIGRPSRPERPLFSVSGTLTRQGVECPTMRGDDGRTYSLAGDIRGFYPGDRVTVDGVIAEMSICQQGTTIDVRRVTPSQ</sequence>
<dbReference type="PROSITE" id="PS51782">
    <property type="entry name" value="LYSM"/>
    <property type="match status" value="1"/>
</dbReference>
<keyword evidence="3" id="KW-1185">Reference proteome</keyword>
<feature type="domain" description="LysM" evidence="1">
    <location>
        <begin position="67"/>
        <end position="111"/>
    </location>
</feature>
<dbReference type="SUPFAM" id="SSF54106">
    <property type="entry name" value="LysM domain"/>
    <property type="match status" value="1"/>
</dbReference>
<organism evidence="2 3">
    <name type="scientific">Georhizobium profundi</name>
    <dbReference type="NCBI Taxonomy" id="2341112"/>
    <lineage>
        <taxon>Bacteria</taxon>
        <taxon>Pseudomonadati</taxon>
        <taxon>Pseudomonadota</taxon>
        <taxon>Alphaproteobacteria</taxon>
        <taxon>Hyphomicrobiales</taxon>
        <taxon>Rhizobiaceae</taxon>
        <taxon>Georhizobium</taxon>
    </lineage>
</organism>
<dbReference type="OrthoDB" id="8451849at2"/>
<dbReference type="Gene3D" id="3.10.350.10">
    <property type="entry name" value="LysM domain"/>
    <property type="match status" value="1"/>
</dbReference>
<name>A0A3Q8XP58_9HYPH</name>
<dbReference type="AlphaFoldDB" id="A0A3Q8XP58"/>
<dbReference type="InterPro" id="IPR043856">
    <property type="entry name" value="DUF5818"/>
</dbReference>
<dbReference type="EMBL" id="CP032509">
    <property type="protein sequence ID" value="AZN70549.1"/>
    <property type="molecule type" value="Genomic_DNA"/>
</dbReference>
<dbReference type="KEGG" id="abaw:D5400_04010"/>
<dbReference type="Proteomes" id="UP000268192">
    <property type="component" value="Chromosome"/>
</dbReference>
<evidence type="ECO:0000313" key="3">
    <source>
        <dbReference type="Proteomes" id="UP000268192"/>
    </source>
</evidence>
<dbReference type="Pfam" id="PF01476">
    <property type="entry name" value="LysM"/>
    <property type="match status" value="1"/>
</dbReference>
<dbReference type="InterPro" id="IPR018392">
    <property type="entry name" value="LysM"/>
</dbReference>
<gene>
    <name evidence="2" type="ORF">D5400_04010</name>
</gene>
<dbReference type="Pfam" id="PF19135">
    <property type="entry name" value="DUF5818"/>
    <property type="match status" value="1"/>
</dbReference>
<proteinExistence type="predicted"/>
<reference evidence="2 3" key="1">
    <citation type="submission" date="2018-09" db="EMBL/GenBank/DDBJ databases">
        <title>Marinorhizobium profundi gen. nov., sp. nov., isolated from a deep-sea sediment sample from the New Britain Trench and proposal of Marinorhizobiaceae fam. nov. in the order Rhizobiales of the class Alphaproteobacteria.</title>
        <authorList>
            <person name="Cao J."/>
        </authorList>
    </citation>
    <scope>NUCLEOTIDE SEQUENCE [LARGE SCALE GENOMIC DNA]</scope>
    <source>
        <strain evidence="2 3">WS11</strain>
    </source>
</reference>
<evidence type="ECO:0000313" key="2">
    <source>
        <dbReference type="EMBL" id="AZN70549.1"/>
    </source>
</evidence>
<evidence type="ECO:0000259" key="1">
    <source>
        <dbReference type="PROSITE" id="PS51782"/>
    </source>
</evidence>
<dbReference type="InterPro" id="IPR036779">
    <property type="entry name" value="LysM_dom_sf"/>
</dbReference>
<protein>
    <submittedName>
        <fullName evidence="2">LysM peptidoglycan-binding domain-containing protein</fullName>
    </submittedName>
</protein>